<protein>
    <submittedName>
        <fullName evidence="1">Uncharacterized protein</fullName>
    </submittedName>
</protein>
<accession>A0A2P2NWA2</accession>
<dbReference type="AlphaFoldDB" id="A0A2P2NWA2"/>
<dbReference type="EMBL" id="GGEC01066278">
    <property type="protein sequence ID" value="MBX46762.1"/>
    <property type="molecule type" value="Transcribed_RNA"/>
</dbReference>
<sequence length="31" mass="3805">MHKLFLYRCNDDHGILNMIFFHTFGRHISIK</sequence>
<reference evidence="1" key="1">
    <citation type="submission" date="2018-02" db="EMBL/GenBank/DDBJ databases">
        <title>Rhizophora mucronata_Transcriptome.</title>
        <authorList>
            <person name="Meera S.P."/>
            <person name="Sreeshan A."/>
            <person name="Augustine A."/>
        </authorList>
    </citation>
    <scope>NUCLEOTIDE SEQUENCE</scope>
    <source>
        <tissue evidence="1">Leaf</tissue>
    </source>
</reference>
<proteinExistence type="predicted"/>
<organism evidence="1">
    <name type="scientific">Rhizophora mucronata</name>
    <name type="common">Asiatic mangrove</name>
    <dbReference type="NCBI Taxonomy" id="61149"/>
    <lineage>
        <taxon>Eukaryota</taxon>
        <taxon>Viridiplantae</taxon>
        <taxon>Streptophyta</taxon>
        <taxon>Embryophyta</taxon>
        <taxon>Tracheophyta</taxon>
        <taxon>Spermatophyta</taxon>
        <taxon>Magnoliopsida</taxon>
        <taxon>eudicotyledons</taxon>
        <taxon>Gunneridae</taxon>
        <taxon>Pentapetalae</taxon>
        <taxon>rosids</taxon>
        <taxon>fabids</taxon>
        <taxon>Malpighiales</taxon>
        <taxon>Rhizophoraceae</taxon>
        <taxon>Rhizophora</taxon>
    </lineage>
</organism>
<name>A0A2P2NWA2_RHIMU</name>
<evidence type="ECO:0000313" key="1">
    <source>
        <dbReference type="EMBL" id="MBX46762.1"/>
    </source>
</evidence>